<dbReference type="GO" id="GO:0061809">
    <property type="term" value="F:NAD+ nucleosidase activity, cyclic ADP-ribose generating"/>
    <property type="evidence" value="ECO:0007669"/>
    <property type="project" value="UniProtKB-EC"/>
</dbReference>
<dbReference type="EC" id="3.2.2.6" evidence="1"/>
<dbReference type="InterPro" id="IPR058192">
    <property type="entry name" value="WHD_ROQ1-like"/>
</dbReference>
<feature type="domain" description="NB-ARC" evidence="6">
    <location>
        <begin position="37"/>
        <end position="183"/>
    </location>
</feature>
<dbReference type="InterPro" id="IPR027417">
    <property type="entry name" value="P-loop_NTPase"/>
</dbReference>
<evidence type="ECO:0000259" key="7">
    <source>
        <dbReference type="Pfam" id="PF20160"/>
    </source>
</evidence>
<dbReference type="PRINTS" id="PR00364">
    <property type="entry name" value="DISEASERSIST"/>
</dbReference>
<dbReference type="AlphaFoldDB" id="A0A9R1WLG8"/>
<accession>A0A9R1WLG8</accession>
<evidence type="ECO:0000256" key="2">
    <source>
        <dbReference type="ARBA" id="ARBA00022614"/>
    </source>
</evidence>
<evidence type="ECO:0000259" key="8">
    <source>
        <dbReference type="Pfam" id="PF23282"/>
    </source>
</evidence>
<evidence type="ECO:0000256" key="1">
    <source>
        <dbReference type="ARBA" id="ARBA00011982"/>
    </source>
</evidence>
<dbReference type="Pfam" id="PF23282">
    <property type="entry name" value="WHD_ROQ1"/>
    <property type="match status" value="1"/>
</dbReference>
<evidence type="ECO:0000256" key="4">
    <source>
        <dbReference type="ARBA" id="ARBA00023027"/>
    </source>
</evidence>
<dbReference type="Gene3D" id="3.40.50.300">
    <property type="entry name" value="P-loop containing nucleotide triphosphate hydrolases"/>
    <property type="match status" value="1"/>
</dbReference>
<reference evidence="9 10" key="1">
    <citation type="journal article" date="2017" name="Nat. Commun.">
        <title>Genome assembly with in vitro proximity ligation data and whole-genome triplication in lettuce.</title>
        <authorList>
            <person name="Reyes-Chin-Wo S."/>
            <person name="Wang Z."/>
            <person name="Yang X."/>
            <person name="Kozik A."/>
            <person name="Arikit S."/>
            <person name="Song C."/>
            <person name="Xia L."/>
            <person name="Froenicke L."/>
            <person name="Lavelle D.O."/>
            <person name="Truco M.J."/>
            <person name="Xia R."/>
            <person name="Zhu S."/>
            <person name="Xu C."/>
            <person name="Xu H."/>
            <person name="Xu X."/>
            <person name="Cox K."/>
            <person name="Korf I."/>
            <person name="Meyers B.C."/>
            <person name="Michelmore R.W."/>
        </authorList>
    </citation>
    <scope>NUCLEOTIDE SEQUENCE [LARGE SCALE GENOMIC DNA]</scope>
    <source>
        <strain evidence="10">cv. Salinas</strain>
        <tissue evidence="9">Seedlings</tissue>
    </source>
</reference>
<dbReference type="SUPFAM" id="SSF52058">
    <property type="entry name" value="L domain-like"/>
    <property type="match status" value="1"/>
</dbReference>
<dbReference type="EMBL" id="NBSK02000001">
    <property type="protein sequence ID" value="KAJ0224835.1"/>
    <property type="molecule type" value="Genomic_DNA"/>
</dbReference>
<evidence type="ECO:0000256" key="3">
    <source>
        <dbReference type="ARBA" id="ARBA00022737"/>
    </source>
</evidence>
<dbReference type="InterPro" id="IPR002182">
    <property type="entry name" value="NB-ARC"/>
</dbReference>
<dbReference type="Proteomes" id="UP000235145">
    <property type="component" value="Unassembled WGS sequence"/>
</dbReference>
<comment type="caution">
    <text evidence="9">The sequence shown here is derived from an EMBL/GenBank/DDBJ whole genome shotgun (WGS) entry which is preliminary data.</text>
</comment>
<dbReference type="SUPFAM" id="SSF52540">
    <property type="entry name" value="P-loop containing nucleoside triphosphate hydrolases"/>
    <property type="match status" value="1"/>
</dbReference>
<dbReference type="InterPro" id="IPR036390">
    <property type="entry name" value="WH_DNA-bd_sf"/>
</dbReference>
<evidence type="ECO:0000313" key="10">
    <source>
        <dbReference type="Proteomes" id="UP000235145"/>
    </source>
</evidence>
<dbReference type="GO" id="GO:0006952">
    <property type="term" value="P:defense response"/>
    <property type="evidence" value="ECO:0007669"/>
    <property type="project" value="InterPro"/>
</dbReference>
<protein>
    <recommendedName>
        <fullName evidence="1">ADP-ribosyl cyclase/cyclic ADP-ribose hydrolase</fullName>
        <ecNumber evidence="1">3.2.2.6</ecNumber>
    </recommendedName>
</protein>
<feature type="domain" description="Disease resistance protein Roq1-like winged-helix" evidence="8">
    <location>
        <begin position="237"/>
        <end position="307"/>
    </location>
</feature>
<dbReference type="SUPFAM" id="SSF46785">
    <property type="entry name" value="Winged helix' DNA-binding domain"/>
    <property type="match status" value="1"/>
</dbReference>
<keyword evidence="2" id="KW-0433">Leucine-rich repeat</keyword>
<name>A0A9R1WLG8_LACSA</name>
<proteinExistence type="predicted"/>
<keyword evidence="3" id="KW-0677">Repeat</keyword>
<gene>
    <name evidence="9" type="ORF">LSAT_V11C100037690</name>
</gene>
<dbReference type="GO" id="GO:0043531">
    <property type="term" value="F:ADP binding"/>
    <property type="evidence" value="ECO:0007669"/>
    <property type="project" value="InterPro"/>
</dbReference>
<dbReference type="PANTHER" id="PTHR11017:SF313">
    <property type="entry name" value="TIR DOMAIN, P-LOOP CONTAINING NUCLEOSIDE TRIPHOSPHATE HYDROLASE"/>
    <property type="match status" value="1"/>
</dbReference>
<feature type="domain" description="C-JID" evidence="7">
    <location>
        <begin position="703"/>
        <end position="834"/>
    </location>
</feature>
<dbReference type="Gene3D" id="1.10.8.430">
    <property type="entry name" value="Helical domain of apoptotic protease-activating factors"/>
    <property type="match status" value="1"/>
</dbReference>
<dbReference type="InterPro" id="IPR044974">
    <property type="entry name" value="Disease_R_plants"/>
</dbReference>
<dbReference type="InterPro" id="IPR045344">
    <property type="entry name" value="C-JID"/>
</dbReference>
<dbReference type="Pfam" id="PF00931">
    <property type="entry name" value="NB-ARC"/>
    <property type="match status" value="1"/>
</dbReference>
<dbReference type="InterPro" id="IPR042197">
    <property type="entry name" value="Apaf_helical"/>
</dbReference>
<comment type="catalytic activity">
    <reaction evidence="5">
        <text>NAD(+) + H2O = ADP-D-ribose + nicotinamide + H(+)</text>
        <dbReference type="Rhea" id="RHEA:16301"/>
        <dbReference type="ChEBI" id="CHEBI:15377"/>
        <dbReference type="ChEBI" id="CHEBI:15378"/>
        <dbReference type="ChEBI" id="CHEBI:17154"/>
        <dbReference type="ChEBI" id="CHEBI:57540"/>
        <dbReference type="ChEBI" id="CHEBI:57967"/>
        <dbReference type="EC" id="3.2.2.6"/>
    </reaction>
    <physiologicalReaction direction="left-to-right" evidence="5">
        <dbReference type="Rhea" id="RHEA:16302"/>
    </physiologicalReaction>
</comment>
<organism evidence="9 10">
    <name type="scientific">Lactuca sativa</name>
    <name type="common">Garden lettuce</name>
    <dbReference type="NCBI Taxonomy" id="4236"/>
    <lineage>
        <taxon>Eukaryota</taxon>
        <taxon>Viridiplantae</taxon>
        <taxon>Streptophyta</taxon>
        <taxon>Embryophyta</taxon>
        <taxon>Tracheophyta</taxon>
        <taxon>Spermatophyta</taxon>
        <taxon>Magnoliopsida</taxon>
        <taxon>eudicotyledons</taxon>
        <taxon>Gunneridae</taxon>
        <taxon>Pentapetalae</taxon>
        <taxon>asterids</taxon>
        <taxon>campanulids</taxon>
        <taxon>Asterales</taxon>
        <taxon>Asteraceae</taxon>
        <taxon>Cichorioideae</taxon>
        <taxon>Cichorieae</taxon>
        <taxon>Lactucinae</taxon>
        <taxon>Lactuca</taxon>
    </lineage>
</organism>
<keyword evidence="4" id="KW-0520">NAD</keyword>
<dbReference type="Gene3D" id="3.80.10.10">
    <property type="entry name" value="Ribonuclease Inhibitor"/>
    <property type="match status" value="2"/>
</dbReference>
<evidence type="ECO:0000313" key="9">
    <source>
        <dbReference type="EMBL" id="KAJ0224835.1"/>
    </source>
</evidence>
<sequence>MGIRPEKKFIEEIVKNIHRRLHIHLRSAQPLFIGMDYHINFITSWLKDGSSHMADILTIYGIGGIGKTSLAKHIYGLYCREFQRSSYIDDITRKCNGNFNGLVDLQEQLFNEIYKTSSIRFHDVSIYTTRIENALARRRVFLVLDDITTLDQLDSLLGSKGFHPGSKVQLSPGYEEVSDNLVKYCQGHPLALKVLGKSLHNQDVAYWEGCIEGLMKETNSRINNVLRMSFDALPCNNDKELFKHIACFFVGIDKDVSETILNACDINTRSGITDLVDKCLLSIGLNNELKMHQLIQEMGRWEVRQESLDKPWKRSRLWCHEESFRVLKQKKGKGNVLGLALDMRMIEKEKLGASFELKTDAFSNMDNLMLLQLNYVHMNGSYENFPKELRGLCMHGFPLKSISLDLPMMNLVALDMSYSNIESFVGCDSNPRLDKRQKWDRSRLKDNKLLGSLKILNLSFCKQLRSLGEFEQLPTLERLIVRNCISLVEIRDMDSLELCKGNNISINRRTYFSTFEGAIPSDLKFFAMSLPRTLVRLSLVNSNLFTESFPMDFSCLSMLKELYLDSNPFDSMPICVRTLPILEILSMENCTKLELVECPPRTLRALLFDSDDLVNVKKVLFDPEMSPLELPFTLITVERWLYEIEGIVKVQEIVGVEEKVLHRLGWADLEFHNEKCVGSNSSSELGIQTMFYEFGIFSTMFEAEAIPSWFRHRSMGPSISFTIPSSSSPNNLLTGINFCSLHTEKPTDEWPLLPDDNPLPFPPIMTISNITKNRMWIYERHLEKIVESGKWWVLLSHWMFGMNEMDVGDYVTITVTLPFFKFVKECGVSLVYADGENNDEEDALGYYKSWNHIIGGDLSHFQTTTGQYILNYYRFFLPYIKLYPYHRKFITDVPDYQGQKKGSWFRALSQRNPGLIGSRREASLSSAIAATKPHHELPPNISVKLP</sequence>
<evidence type="ECO:0000256" key="5">
    <source>
        <dbReference type="ARBA" id="ARBA00047304"/>
    </source>
</evidence>
<keyword evidence="10" id="KW-1185">Reference proteome</keyword>
<evidence type="ECO:0000259" key="6">
    <source>
        <dbReference type="Pfam" id="PF00931"/>
    </source>
</evidence>
<dbReference type="Pfam" id="PF20160">
    <property type="entry name" value="C-JID"/>
    <property type="match status" value="1"/>
</dbReference>
<dbReference type="PANTHER" id="PTHR11017">
    <property type="entry name" value="LEUCINE-RICH REPEAT-CONTAINING PROTEIN"/>
    <property type="match status" value="1"/>
</dbReference>
<dbReference type="InterPro" id="IPR032675">
    <property type="entry name" value="LRR_dom_sf"/>
</dbReference>